<dbReference type="KEGG" id="bif:N288_15995"/>
<keyword evidence="1" id="KW-0812">Transmembrane</keyword>
<protein>
    <submittedName>
        <fullName evidence="2">Uncharacterized protein</fullName>
    </submittedName>
</protein>
<dbReference type="Proteomes" id="UP000017805">
    <property type="component" value="Chromosome"/>
</dbReference>
<proteinExistence type="predicted"/>
<evidence type="ECO:0000313" key="2">
    <source>
        <dbReference type="EMBL" id="AGX05088.1"/>
    </source>
</evidence>
<dbReference type="AlphaFoldDB" id="U5LCD7"/>
<keyword evidence="1" id="KW-0472">Membrane</keyword>
<reference evidence="2 3" key="1">
    <citation type="submission" date="2013-07" db="EMBL/GenBank/DDBJ databases">
        <title>Complete genome sequence of Bacillus infantis NRRL B-14911 that has potential to induce cardiac disease by antigenic mimicry.</title>
        <authorList>
            <person name="Massilamany C."/>
            <person name="Smith T.P.L."/>
            <person name="Loy J.D."/>
            <person name="Barletta R."/>
            <person name="Reddy J."/>
        </authorList>
    </citation>
    <scope>NUCLEOTIDE SEQUENCE [LARGE SCALE GENOMIC DNA]</scope>
    <source>
        <strain evidence="2 3">NRRL B-14911</strain>
    </source>
</reference>
<organism evidence="2 3">
    <name type="scientific">Bacillus infantis NRRL B-14911</name>
    <dbReference type="NCBI Taxonomy" id="1367477"/>
    <lineage>
        <taxon>Bacteria</taxon>
        <taxon>Bacillati</taxon>
        <taxon>Bacillota</taxon>
        <taxon>Bacilli</taxon>
        <taxon>Bacillales</taxon>
        <taxon>Bacillaceae</taxon>
        <taxon>Bacillus</taxon>
    </lineage>
</organism>
<sequence>MPNRALVPPSKFFVMLLKNFGVGIEPTRTILGLDGGAPFAFPISIAFHYVFIQRQKFSRIFAT</sequence>
<feature type="transmembrane region" description="Helical" evidence="1">
    <location>
        <begin position="35"/>
        <end position="52"/>
    </location>
</feature>
<evidence type="ECO:0000313" key="3">
    <source>
        <dbReference type="Proteomes" id="UP000017805"/>
    </source>
</evidence>
<evidence type="ECO:0000256" key="1">
    <source>
        <dbReference type="SAM" id="Phobius"/>
    </source>
</evidence>
<keyword evidence="1" id="KW-1133">Transmembrane helix</keyword>
<keyword evidence="3" id="KW-1185">Reference proteome</keyword>
<dbReference type="EMBL" id="CP006643">
    <property type="protein sequence ID" value="AGX05088.1"/>
    <property type="molecule type" value="Genomic_DNA"/>
</dbReference>
<dbReference type="HOGENOM" id="CLU_2876404_0_0_9"/>
<name>U5LCD7_9BACI</name>
<gene>
    <name evidence="2" type="ORF">N288_15995</name>
</gene>
<accession>U5LCD7</accession>